<evidence type="ECO:0000313" key="1">
    <source>
        <dbReference type="EMBL" id="OIQ74609.1"/>
    </source>
</evidence>
<accession>A0A1J5PSZ2</accession>
<protein>
    <submittedName>
        <fullName evidence="1">Uncharacterized protein</fullName>
    </submittedName>
</protein>
<sequence>MGELSDGVQPVDLLDDHHELVSTEPDEQIGPADPGLKPPGQLLQHPVAGFMAPGIVDGFEVVQINHAHGNHAAVLPRTRDGVGQILFECITVWQPGERVVPGAVRLLALESAQAFFQIQLIQSVAQQFSHALAEFDGLRVERILSRRDEDEDCPDLAAAKHGNGQRSAPAIRGEGGVPRGHLWIPQQVVAVGHAVAEPDADRQGRLVLVVHVDPEGVELVGAVAGASDDMNPAVFIGASDPGGMELGTLRELLASSEKHLVGAACLQHDLAFAHQCAVQLLQVADSVALPQDLQPALDAGRQIDQQVACALVERLVLIEAHGQHGHDPALFMDGESRRRADCLNAGLFDPRICWLARLVSRCKNRAIFPPCRSGRALTSWRIGIAEGAYAVQVAGRSGSSQNVECAG</sequence>
<reference evidence="1" key="1">
    <citation type="submission" date="2016-10" db="EMBL/GenBank/DDBJ databases">
        <title>Sequence of Gallionella enrichment culture.</title>
        <authorList>
            <person name="Poehlein A."/>
            <person name="Muehling M."/>
            <person name="Daniel R."/>
        </authorList>
    </citation>
    <scope>NUCLEOTIDE SEQUENCE</scope>
</reference>
<gene>
    <name evidence="1" type="ORF">GALL_437350</name>
</gene>
<dbReference type="AlphaFoldDB" id="A0A1J5PSZ2"/>
<organism evidence="1">
    <name type="scientific">mine drainage metagenome</name>
    <dbReference type="NCBI Taxonomy" id="410659"/>
    <lineage>
        <taxon>unclassified sequences</taxon>
        <taxon>metagenomes</taxon>
        <taxon>ecological metagenomes</taxon>
    </lineage>
</organism>
<comment type="caution">
    <text evidence="1">The sequence shown here is derived from an EMBL/GenBank/DDBJ whole genome shotgun (WGS) entry which is preliminary data.</text>
</comment>
<dbReference type="EMBL" id="MLJW01002446">
    <property type="protein sequence ID" value="OIQ74609.1"/>
    <property type="molecule type" value="Genomic_DNA"/>
</dbReference>
<proteinExistence type="predicted"/>
<name>A0A1J5PSZ2_9ZZZZ</name>